<feature type="region of interest" description="Disordered" evidence="1">
    <location>
        <begin position="23"/>
        <end position="70"/>
    </location>
</feature>
<protein>
    <submittedName>
        <fullName evidence="2">SWIM-type domain-containing protein</fullName>
    </submittedName>
</protein>
<reference evidence="2 3" key="1">
    <citation type="submission" date="2019-08" db="EMBL/GenBank/DDBJ databases">
        <title>Whole genome of Aphis craccivora.</title>
        <authorList>
            <person name="Voronova N.V."/>
            <person name="Shulinski R.S."/>
            <person name="Bandarenka Y.V."/>
            <person name="Zhorov D.G."/>
            <person name="Warner D."/>
        </authorList>
    </citation>
    <scope>NUCLEOTIDE SEQUENCE [LARGE SCALE GENOMIC DNA]</scope>
    <source>
        <strain evidence="2">180601</strain>
        <tissue evidence="2">Whole Body</tissue>
    </source>
</reference>
<gene>
    <name evidence="2" type="ORF">FWK35_00019047</name>
</gene>
<evidence type="ECO:0000313" key="3">
    <source>
        <dbReference type="Proteomes" id="UP000478052"/>
    </source>
</evidence>
<dbReference type="AlphaFoldDB" id="A0A6G0XZA5"/>
<evidence type="ECO:0000313" key="2">
    <source>
        <dbReference type="EMBL" id="KAF0746294.1"/>
    </source>
</evidence>
<accession>A0A6G0XZA5</accession>
<comment type="caution">
    <text evidence="2">The sequence shown here is derived from an EMBL/GenBank/DDBJ whole genome shotgun (WGS) entry which is preliminary data.</text>
</comment>
<name>A0A6G0XZA5_APHCR</name>
<sequence>MMTFGKYSGIDPNSKRIKLVGNKRIGTQPTTRPKRKTEIGSRKNLTAGRVPKWKRIPEHSYGQKPKSSCL</sequence>
<dbReference type="EMBL" id="VUJU01007269">
    <property type="protein sequence ID" value="KAF0746294.1"/>
    <property type="molecule type" value="Genomic_DNA"/>
</dbReference>
<organism evidence="2 3">
    <name type="scientific">Aphis craccivora</name>
    <name type="common">Cowpea aphid</name>
    <dbReference type="NCBI Taxonomy" id="307492"/>
    <lineage>
        <taxon>Eukaryota</taxon>
        <taxon>Metazoa</taxon>
        <taxon>Ecdysozoa</taxon>
        <taxon>Arthropoda</taxon>
        <taxon>Hexapoda</taxon>
        <taxon>Insecta</taxon>
        <taxon>Pterygota</taxon>
        <taxon>Neoptera</taxon>
        <taxon>Paraneoptera</taxon>
        <taxon>Hemiptera</taxon>
        <taxon>Sternorrhyncha</taxon>
        <taxon>Aphidomorpha</taxon>
        <taxon>Aphidoidea</taxon>
        <taxon>Aphididae</taxon>
        <taxon>Aphidini</taxon>
        <taxon>Aphis</taxon>
        <taxon>Aphis</taxon>
    </lineage>
</organism>
<proteinExistence type="predicted"/>
<keyword evidence="3" id="KW-1185">Reference proteome</keyword>
<dbReference type="Proteomes" id="UP000478052">
    <property type="component" value="Unassembled WGS sequence"/>
</dbReference>
<evidence type="ECO:0000256" key="1">
    <source>
        <dbReference type="SAM" id="MobiDB-lite"/>
    </source>
</evidence>